<keyword evidence="3" id="KW-1185">Reference proteome</keyword>
<proteinExistence type="predicted"/>
<protein>
    <submittedName>
        <fullName evidence="2">Uncharacterized protein</fullName>
    </submittedName>
</protein>
<dbReference type="AlphaFoldDB" id="A0ABD3GFP8"/>
<dbReference type="Proteomes" id="UP001633002">
    <property type="component" value="Unassembled WGS sequence"/>
</dbReference>
<accession>A0ABD3GFP8</accession>
<comment type="caution">
    <text evidence="2">The sequence shown here is derived from an EMBL/GenBank/DDBJ whole genome shotgun (WGS) entry which is preliminary data.</text>
</comment>
<evidence type="ECO:0000256" key="1">
    <source>
        <dbReference type="SAM" id="MobiDB-lite"/>
    </source>
</evidence>
<name>A0ABD3GFP8_9MARC</name>
<feature type="compositionally biased region" description="Acidic residues" evidence="1">
    <location>
        <begin position="66"/>
        <end position="75"/>
    </location>
</feature>
<reference evidence="2 3" key="1">
    <citation type="submission" date="2024-09" db="EMBL/GenBank/DDBJ databases">
        <title>Chromosome-scale assembly of Riccia sorocarpa.</title>
        <authorList>
            <person name="Paukszto L."/>
        </authorList>
    </citation>
    <scope>NUCLEOTIDE SEQUENCE [LARGE SCALE GENOMIC DNA]</scope>
    <source>
        <strain evidence="2">LP-2024</strain>
        <tissue evidence="2">Aerial parts of the thallus</tissue>
    </source>
</reference>
<dbReference type="EMBL" id="JBJQOH010000008">
    <property type="protein sequence ID" value="KAL3677264.1"/>
    <property type="molecule type" value="Genomic_DNA"/>
</dbReference>
<sequence length="197" mass="22055">MYAFEYRTSKVESVKDNASTTAHEMAVGDIHPSMDAREFVSRLESLFLQDEDEKSSSEEWSVGEVSGEDNWEVPEEDRVTEIEEAPSFDLPEEADLEEWGVLKTHQVSLSRDLSVTDRIVYRTDIYPLEQDEVGINEVLVSKLWTGDRAPAHVDFGKLLASEGGLFRAGIEVGEGGWRARDIVLGTTTSSLRPNLFA</sequence>
<evidence type="ECO:0000313" key="2">
    <source>
        <dbReference type="EMBL" id="KAL3677264.1"/>
    </source>
</evidence>
<evidence type="ECO:0000313" key="3">
    <source>
        <dbReference type="Proteomes" id="UP001633002"/>
    </source>
</evidence>
<feature type="region of interest" description="Disordered" evidence="1">
    <location>
        <begin position="50"/>
        <end position="75"/>
    </location>
</feature>
<organism evidence="2 3">
    <name type="scientific">Riccia sorocarpa</name>
    <dbReference type="NCBI Taxonomy" id="122646"/>
    <lineage>
        <taxon>Eukaryota</taxon>
        <taxon>Viridiplantae</taxon>
        <taxon>Streptophyta</taxon>
        <taxon>Embryophyta</taxon>
        <taxon>Marchantiophyta</taxon>
        <taxon>Marchantiopsida</taxon>
        <taxon>Marchantiidae</taxon>
        <taxon>Marchantiales</taxon>
        <taxon>Ricciaceae</taxon>
        <taxon>Riccia</taxon>
    </lineage>
</organism>
<gene>
    <name evidence="2" type="ORF">R1sor_027212</name>
</gene>